<dbReference type="InterPro" id="IPR036591">
    <property type="entry name" value="YggU-like_sf"/>
</dbReference>
<dbReference type="SMART" id="SM01152">
    <property type="entry name" value="DUF167"/>
    <property type="match status" value="1"/>
</dbReference>
<sequence>MSATIQVKVKPNAKQQSVTIQEDGSFLVSLKSPPTEGKANRELIEVLAKHFQVPRSRVSIRSGLSSRIKIVVIEE</sequence>
<dbReference type="SUPFAM" id="SSF69786">
    <property type="entry name" value="YggU-like"/>
    <property type="match status" value="1"/>
</dbReference>
<dbReference type="Proteomes" id="UP001328733">
    <property type="component" value="Unassembled WGS sequence"/>
</dbReference>
<dbReference type="AlphaFoldDB" id="A0AAW9QTS6"/>
<protein>
    <recommendedName>
        <fullName evidence="2">UPF0235 protein V0288_09780</fullName>
    </recommendedName>
</protein>
<name>A0AAW9QTS6_9CHRO</name>
<gene>
    <name evidence="3" type="ORF">V0288_09780</name>
</gene>
<comment type="caution">
    <text evidence="3">The sequence shown here is derived from an EMBL/GenBank/DDBJ whole genome shotgun (WGS) entry which is preliminary data.</text>
</comment>
<dbReference type="EMBL" id="JBAFSM010000015">
    <property type="protein sequence ID" value="MEG3437407.1"/>
    <property type="molecule type" value="Genomic_DNA"/>
</dbReference>
<evidence type="ECO:0000256" key="1">
    <source>
        <dbReference type="ARBA" id="ARBA00010364"/>
    </source>
</evidence>
<reference evidence="3 4" key="1">
    <citation type="submission" date="2024-01" db="EMBL/GenBank/DDBJ databases">
        <title>Genomic insights into the taxonomy and metabolism of the cyanobacterium Pannus brasiliensis CCIBt3594.</title>
        <authorList>
            <person name="Machado M."/>
            <person name="Botero N.B."/>
            <person name="Andreote A.P.D."/>
            <person name="Feitosa A.M.T."/>
            <person name="Popin R."/>
            <person name="Sivonen K."/>
            <person name="Fiore M.F."/>
        </authorList>
    </citation>
    <scope>NUCLEOTIDE SEQUENCE [LARGE SCALE GENOMIC DNA]</scope>
    <source>
        <strain evidence="3 4">CCIBt3594</strain>
    </source>
</reference>
<dbReference type="PANTHER" id="PTHR13420">
    <property type="entry name" value="UPF0235 PROTEIN C15ORF40"/>
    <property type="match status" value="1"/>
</dbReference>
<evidence type="ECO:0000313" key="4">
    <source>
        <dbReference type="Proteomes" id="UP001328733"/>
    </source>
</evidence>
<proteinExistence type="inferred from homology"/>
<comment type="similarity">
    <text evidence="1 2">Belongs to the UPF0235 family.</text>
</comment>
<dbReference type="NCBIfam" id="TIGR00251">
    <property type="entry name" value="DUF167 family protein"/>
    <property type="match status" value="1"/>
</dbReference>
<dbReference type="Pfam" id="PF02594">
    <property type="entry name" value="DUF167"/>
    <property type="match status" value="1"/>
</dbReference>
<dbReference type="InterPro" id="IPR003746">
    <property type="entry name" value="DUF167"/>
</dbReference>
<evidence type="ECO:0000313" key="3">
    <source>
        <dbReference type="EMBL" id="MEG3437407.1"/>
    </source>
</evidence>
<dbReference type="PANTHER" id="PTHR13420:SF7">
    <property type="entry name" value="UPF0235 PROTEIN C15ORF40"/>
    <property type="match status" value="1"/>
</dbReference>
<organism evidence="3 4">
    <name type="scientific">Pannus brasiliensis CCIBt3594</name>
    <dbReference type="NCBI Taxonomy" id="1427578"/>
    <lineage>
        <taxon>Bacteria</taxon>
        <taxon>Bacillati</taxon>
        <taxon>Cyanobacteriota</taxon>
        <taxon>Cyanophyceae</taxon>
        <taxon>Oscillatoriophycideae</taxon>
        <taxon>Chroococcales</taxon>
        <taxon>Microcystaceae</taxon>
        <taxon>Pannus</taxon>
    </lineage>
</organism>
<keyword evidence="4" id="KW-1185">Reference proteome</keyword>
<dbReference type="GO" id="GO:0005737">
    <property type="term" value="C:cytoplasm"/>
    <property type="evidence" value="ECO:0007669"/>
    <property type="project" value="TreeGrafter"/>
</dbReference>
<accession>A0AAW9QTS6</accession>
<dbReference type="Gene3D" id="3.30.1200.10">
    <property type="entry name" value="YggU-like"/>
    <property type="match status" value="1"/>
</dbReference>
<dbReference type="HAMAP" id="MF_00634">
    <property type="entry name" value="UPF0235"/>
    <property type="match status" value="1"/>
</dbReference>
<dbReference type="RefSeq" id="WP_332864890.1">
    <property type="nucleotide sequence ID" value="NZ_JBAFSM010000015.1"/>
</dbReference>
<evidence type="ECO:0000256" key="2">
    <source>
        <dbReference type="HAMAP-Rule" id="MF_00634"/>
    </source>
</evidence>